<dbReference type="PANTHER" id="PTHR12526:SF627">
    <property type="entry name" value="D-RHAMNOSYLTRANSFERASE WBPZ"/>
    <property type="match status" value="1"/>
</dbReference>
<keyword evidence="2" id="KW-0808">Transferase</keyword>
<dbReference type="CDD" id="cd03801">
    <property type="entry name" value="GT4_PimA-like"/>
    <property type="match status" value="1"/>
</dbReference>
<sequence>MKVLYILHATNMGGATISFLNMVKGLVDLGVDPLIVVPQKRIDPLFLKRVSDYGWPIKKCFLIESVLLERQGTLKKILKKLVLPLLKYYSFRQLLKIAKEETPMLIHTNTGIIHEGFDVASKLGIQHIWHLREYQDKDFKLIPYPSFEQFCVKLKKSNVISITEDILTHFGLSVNCRHKVIANGIMERNEFIPHFNKQKYFLCASRISAEKGITDAILAFADFDKVIPDYELWLAGTGDESYIKELKSLCLKLKCDSKVRFLGFRTDVKVLMSMAKALIVPSYFEGFGRMTAEACFCKTMVVGRNTGGTKCILNYTGGLLFATNQELLEQLKFVANIPSKEYEKMVLIARDKAIAAYSIEQNVINIKNVYDNLLNDEK</sequence>
<dbReference type="InterPro" id="IPR001296">
    <property type="entry name" value="Glyco_trans_1"/>
</dbReference>
<comment type="caution">
    <text evidence="2">The sequence shown here is derived from an EMBL/GenBank/DDBJ whole genome shotgun (WGS) entry which is preliminary data.</text>
</comment>
<dbReference type="AlphaFoldDB" id="A0A3R6HIW1"/>
<evidence type="ECO:0000313" key="3">
    <source>
        <dbReference type="Proteomes" id="UP000286501"/>
    </source>
</evidence>
<dbReference type="Proteomes" id="UP000286501">
    <property type="component" value="Unassembled WGS sequence"/>
</dbReference>
<feature type="domain" description="Glycosyl transferase family 1" evidence="1">
    <location>
        <begin position="193"/>
        <end position="346"/>
    </location>
</feature>
<dbReference type="GO" id="GO:0016757">
    <property type="term" value="F:glycosyltransferase activity"/>
    <property type="evidence" value="ECO:0007669"/>
    <property type="project" value="InterPro"/>
</dbReference>
<accession>A0A3R6HIW1</accession>
<dbReference type="SUPFAM" id="SSF53756">
    <property type="entry name" value="UDP-Glycosyltransferase/glycogen phosphorylase"/>
    <property type="match status" value="1"/>
</dbReference>
<organism evidence="2 3">
    <name type="scientific">Segatella copri</name>
    <dbReference type="NCBI Taxonomy" id="165179"/>
    <lineage>
        <taxon>Bacteria</taxon>
        <taxon>Pseudomonadati</taxon>
        <taxon>Bacteroidota</taxon>
        <taxon>Bacteroidia</taxon>
        <taxon>Bacteroidales</taxon>
        <taxon>Prevotellaceae</taxon>
        <taxon>Segatella</taxon>
    </lineage>
</organism>
<dbReference type="RefSeq" id="WP_118201704.1">
    <property type="nucleotide sequence ID" value="NZ_QRIE01000092.1"/>
</dbReference>
<gene>
    <name evidence="2" type="ORF">DW250_14495</name>
</gene>
<dbReference type="EMBL" id="QRIN01000090">
    <property type="protein sequence ID" value="RHG62203.1"/>
    <property type="molecule type" value="Genomic_DNA"/>
</dbReference>
<name>A0A3R6HIW1_9BACT</name>
<evidence type="ECO:0000259" key="1">
    <source>
        <dbReference type="Pfam" id="PF00534"/>
    </source>
</evidence>
<protein>
    <submittedName>
        <fullName evidence="2">Glycosyltransferase</fullName>
    </submittedName>
</protein>
<dbReference type="Pfam" id="PF00534">
    <property type="entry name" value="Glycos_transf_1"/>
    <property type="match status" value="1"/>
</dbReference>
<dbReference type="PANTHER" id="PTHR12526">
    <property type="entry name" value="GLYCOSYLTRANSFERASE"/>
    <property type="match status" value="1"/>
</dbReference>
<evidence type="ECO:0000313" key="2">
    <source>
        <dbReference type="EMBL" id="RHG62203.1"/>
    </source>
</evidence>
<dbReference type="Gene3D" id="3.40.50.2000">
    <property type="entry name" value="Glycogen Phosphorylase B"/>
    <property type="match status" value="2"/>
</dbReference>
<proteinExistence type="predicted"/>
<reference evidence="2 3" key="1">
    <citation type="submission" date="2018-08" db="EMBL/GenBank/DDBJ databases">
        <title>A genome reference for cultivated species of the human gut microbiota.</title>
        <authorList>
            <person name="Zou Y."/>
            <person name="Xue W."/>
            <person name="Luo G."/>
        </authorList>
    </citation>
    <scope>NUCLEOTIDE SEQUENCE [LARGE SCALE GENOMIC DNA]</scope>
    <source>
        <strain evidence="2 3">AM22-1</strain>
    </source>
</reference>